<name>A0A7S4CZG3_9EUGL</name>
<organism evidence="2">
    <name type="scientific">Eutreptiella gymnastica</name>
    <dbReference type="NCBI Taxonomy" id="73025"/>
    <lineage>
        <taxon>Eukaryota</taxon>
        <taxon>Discoba</taxon>
        <taxon>Euglenozoa</taxon>
        <taxon>Euglenida</taxon>
        <taxon>Spirocuta</taxon>
        <taxon>Euglenophyceae</taxon>
        <taxon>Eutreptiales</taxon>
        <taxon>Eutreptiaceae</taxon>
        <taxon>Eutreptiella</taxon>
    </lineage>
</organism>
<dbReference type="AlphaFoldDB" id="A0A7S4CZG3"/>
<feature type="region of interest" description="Disordered" evidence="1">
    <location>
        <begin position="83"/>
        <end position="105"/>
    </location>
</feature>
<accession>A0A7S4CZG3</accession>
<dbReference type="EMBL" id="HBJA01062380">
    <property type="protein sequence ID" value="CAE0810910.1"/>
    <property type="molecule type" value="Transcribed_RNA"/>
</dbReference>
<protein>
    <submittedName>
        <fullName evidence="2">Uncharacterized protein</fullName>
    </submittedName>
</protein>
<evidence type="ECO:0000256" key="1">
    <source>
        <dbReference type="SAM" id="MobiDB-lite"/>
    </source>
</evidence>
<sequence length="105" mass="11715">MWLLCTLPQDTAQHPNPVITNAHNNTASLELYLSPLLAIVPKQWQDGALHDHKFMQPQALIYMCTHVRLSDCIGTPIPPYAPQSHDFSTHQHRKIPNPKSSSAAA</sequence>
<evidence type="ECO:0000313" key="2">
    <source>
        <dbReference type="EMBL" id="CAE0810910.1"/>
    </source>
</evidence>
<proteinExistence type="predicted"/>
<gene>
    <name evidence="2" type="ORF">EGYM00163_LOCUS22057</name>
</gene>
<reference evidence="2" key="1">
    <citation type="submission" date="2021-01" db="EMBL/GenBank/DDBJ databases">
        <authorList>
            <person name="Corre E."/>
            <person name="Pelletier E."/>
            <person name="Niang G."/>
            <person name="Scheremetjew M."/>
            <person name="Finn R."/>
            <person name="Kale V."/>
            <person name="Holt S."/>
            <person name="Cochrane G."/>
            <person name="Meng A."/>
            <person name="Brown T."/>
            <person name="Cohen L."/>
        </authorList>
    </citation>
    <scope>NUCLEOTIDE SEQUENCE</scope>
    <source>
        <strain evidence="2">CCMP1594</strain>
    </source>
</reference>